<accession>A0A815V778</accession>
<dbReference type="AlphaFoldDB" id="A0A815V778"/>
<dbReference type="PANTHER" id="PTHR45969">
    <property type="entry name" value="RING ZINC FINGER PROTEIN-RELATED"/>
    <property type="match status" value="1"/>
</dbReference>
<protein>
    <recommendedName>
        <fullName evidence="5">RING-type domain-containing protein</fullName>
    </recommendedName>
</protein>
<feature type="domain" description="RING-type" evidence="5">
    <location>
        <begin position="7"/>
        <end position="49"/>
    </location>
</feature>
<evidence type="ECO:0000256" key="3">
    <source>
        <dbReference type="ARBA" id="ARBA00022833"/>
    </source>
</evidence>
<reference evidence="6" key="1">
    <citation type="submission" date="2021-02" db="EMBL/GenBank/DDBJ databases">
        <authorList>
            <person name="Nowell W R."/>
        </authorList>
    </citation>
    <scope>NUCLEOTIDE SEQUENCE</scope>
</reference>
<evidence type="ECO:0000259" key="5">
    <source>
        <dbReference type="PROSITE" id="PS50089"/>
    </source>
</evidence>
<evidence type="ECO:0000256" key="2">
    <source>
        <dbReference type="ARBA" id="ARBA00022771"/>
    </source>
</evidence>
<dbReference type="EMBL" id="CAJNOQ010024138">
    <property type="protein sequence ID" value="CAF1524209.1"/>
    <property type="molecule type" value="Genomic_DNA"/>
</dbReference>
<keyword evidence="8" id="KW-1185">Reference proteome</keyword>
<evidence type="ECO:0000256" key="1">
    <source>
        <dbReference type="ARBA" id="ARBA00022723"/>
    </source>
</evidence>
<dbReference type="InterPro" id="IPR013083">
    <property type="entry name" value="Znf_RING/FYVE/PHD"/>
</dbReference>
<name>A0A815V778_9BILA</name>
<dbReference type="InterPro" id="IPR001876">
    <property type="entry name" value="Znf_RanBP2"/>
</dbReference>
<keyword evidence="1" id="KW-0479">Metal-binding</keyword>
<dbReference type="GO" id="GO:0008270">
    <property type="term" value="F:zinc ion binding"/>
    <property type="evidence" value="ECO:0007669"/>
    <property type="project" value="UniProtKB-KW"/>
</dbReference>
<dbReference type="Gene3D" id="2.30.30.380">
    <property type="entry name" value="Zn-finger domain of Sec23/24"/>
    <property type="match status" value="1"/>
</dbReference>
<dbReference type="Gene3D" id="3.30.40.10">
    <property type="entry name" value="Zinc/RING finger domain, C3HC4 (zinc finger)"/>
    <property type="match status" value="1"/>
</dbReference>
<dbReference type="PROSITE" id="PS50089">
    <property type="entry name" value="ZF_RING_2"/>
    <property type="match status" value="1"/>
</dbReference>
<gene>
    <name evidence="6" type="ORF">GPM918_LOCUS37697</name>
    <name evidence="7" type="ORF">SRO942_LOCUS38470</name>
</gene>
<dbReference type="Proteomes" id="UP000681722">
    <property type="component" value="Unassembled WGS sequence"/>
</dbReference>
<keyword evidence="2 4" id="KW-0863">Zinc-finger</keyword>
<dbReference type="PANTHER" id="PTHR45969:SF69">
    <property type="entry name" value="FINGER DOMAIN PROTEIN, PUTATIVE (AFU_ORTHOLOGUE AFUA_3G12190)-RELATED"/>
    <property type="match status" value="1"/>
</dbReference>
<evidence type="ECO:0000256" key="4">
    <source>
        <dbReference type="PROSITE-ProRule" id="PRU00175"/>
    </source>
</evidence>
<dbReference type="PROSITE" id="PS01358">
    <property type="entry name" value="ZF_RANBP2_1"/>
    <property type="match status" value="1"/>
</dbReference>
<evidence type="ECO:0000313" key="6">
    <source>
        <dbReference type="EMBL" id="CAF1524209.1"/>
    </source>
</evidence>
<dbReference type="InterPro" id="IPR036443">
    <property type="entry name" value="Znf_RanBP2_sf"/>
</dbReference>
<dbReference type="GO" id="GO:0016567">
    <property type="term" value="P:protein ubiquitination"/>
    <property type="evidence" value="ECO:0007669"/>
    <property type="project" value="TreeGrafter"/>
</dbReference>
<organism evidence="6 8">
    <name type="scientific">Didymodactylos carnosus</name>
    <dbReference type="NCBI Taxonomy" id="1234261"/>
    <lineage>
        <taxon>Eukaryota</taxon>
        <taxon>Metazoa</taxon>
        <taxon>Spiralia</taxon>
        <taxon>Gnathifera</taxon>
        <taxon>Rotifera</taxon>
        <taxon>Eurotatoria</taxon>
        <taxon>Bdelloidea</taxon>
        <taxon>Philodinida</taxon>
        <taxon>Philodinidae</taxon>
        <taxon>Didymodactylos</taxon>
    </lineage>
</organism>
<dbReference type="SUPFAM" id="SSF57850">
    <property type="entry name" value="RING/U-box"/>
    <property type="match status" value="1"/>
</dbReference>
<sequence length="298" mass="33789">MAEVNVCTICQSSLHDGRDFVTTRCQHMFHTECIASNASANSNKCPNCRASIPSFRKIFTGFQSTTEKSKEKIISNEDDEAGWNCPACTYKNSSNIDICETCRQGMRVQADKLKQNNDIPKPVREEPIIKLTCNTPFCNTHDPSINILCDKCISALCVAPFSSEISDNPQRAIQTNPLVPPYRSFNTTNSIPIEIEQIQTYETEWRCEYCDYPDNLSSNEQCIYCQQGHRPKQITSSPTNFCKSSITPQTGDQQTKQGNVLFQSVFSPIRESANSYKTFTGKKSIWVFDWRTRGQTKY</sequence>
<dbReference type="CDD" id="cd16448">
    <property type="entry name" value="RING-H2"/>
    <property type="match status" value="1"/>
</dbReference>
<comment type="caution">
    <text evidence="6">The sequence shown here is derived from an EMBL/GenBank/DDBJ whole genome shotgun (WGS) entry which is preliminary data.</text>
</comment>
<evidence type="ECO:0000313" key="8">
    <source>
        <dbReference type="Proteomes" id="UP000663829"/>
    </source>
</evidence>
<evidence type="ECO:0000313" key="7">
    <source>
        <dbReference type="EMBL" id="CAF4383248.1"/>
    </source>
</evidence>
<dbReference type="InterPro" id="IPR001841">
    <property type="entry name" value="Znf_RING"/>
</dbReference>
<proteinExistence type="predicted"/>
<dbReference type="SMART" id="SM00184">
    <property type="entry name" value="RING"/>
    <property type="match status" value="1"/>
</dbReference>
<dbReference type="Proteomes" id="UP000663829">
    <property type="component" value="Unassembled WGS sequence"/>
</dbReference>
<dbReference type="Pfam" id="PF13639">
    <property type="entry name" value="zf-RING_2"/>
    <property type="match status" value="1"/>
</dbReference>
<dbReference type="GO" id="GO:0061630">
    <property type="term" value="F:ubiquitin protein ligase activity"/>
    <property type="evidence" value="ECO:0007669"/>
    <property type="project" value="TreeGrafter"/>
</dbReference>
<keyword evidence="3" id="KW-0862">Zinc</keyword>
<dbReference type="SUPFAM" id="SSF90209">
    <property type="entry name" value="Ran binding protein zinc finger-like"/>
    <property type="match status" value="1"/>
</dbReference>
<dbReference type="EMBL" id="CAJOBC010089697">
    <property type="protein sequence ID" value="CAF4383248.1"/>
    <property type="molecule type" value="Genomic_DNA"/>
</dbReference>
<dbReference type="OrthoDB" id="9049620at2759"/>